<gene>
    <name evidence="5" type="ORF">STSP_50060</name>
</gene>
<evidence type="ECO:0000259" key="4">
    <source>
        <dbReference type="Pfam" id="PF13845"/>
    </source>
</evidence>
<sequence>MDIPPSPRTGGPQQPPQSPYAPPAQSPYGAYEGGRPPAGDQPPAPYQPPQPPPPYDLRQPLPPYQPWPQPPYYPPVPPPAAQPPVNGLAIAALVLGILCFLPAVGLVLGFVALGQIRKKGERGKGMAVAGISLSSLGVVLLALSLVTGAASDFVDGFRDAAREAGENGGTFSVDKGQCFDSLGDSLEGVAYDVDKVPCSGGHDGEVFATFRMTGGTYPGDSRITEVADEKCYTLQESYVMDTWAMPDDIDVYYFTPTRDSWQLGDREITCFFGSADEGGTLKGSLRRDETTLDDDQVAYLKAANVLDDAYASAPDEEYVEDDLPGHKRWAGRVSSALADEARGLRSHVWPATAQKQVAALLRDIEAARRHWALAARASDADAFYEHYEAGDKLLGPEKAIAVRKALGLDTTLSDEGARDSGTGTGTEV</sequence>
<dbReference type="Pfam" id="PF13845">
    <property type="entry name" value="Septum_form"/>
    <property type="match status" value="1"/>
</dbReference>
<accession>A0A177HM55</accession>
<comment type="caution">
    <text evidence="5">The sequence shown here is derived from an EMBL/GenBank/DDBJ whole genome shotgun (WGS) entry which is preliminary data.</text>
</comment>
<protein>
    <recommendedName>
        <fullName evidence="7">DUF4190 domain-containing protein</fullName>
    </recommendedName>
</protein>
<evidence type="ECO:0000313" key="5">
    <source>
        <dbReference type="EMBL" id="OAH11670.1"/>
    </source>
</evidence>
<proteinExistence type="predicted"/>
<keyword evidence="2" id="KW-0812">Transmembrane</keyword>
<dbReference type="InterPro" id="IPR025241">
    <property type="entry name" value="DUF4190"/>
</dbReference>
<dbReference type="PATRIC" id="fig|1716141.3.peg.5260"/>
<feature type="transmembrane region" description="Helical" evidence="2">
    <location>
        <begin position="88"/>
        <end position="113"/>
    </location>
</feature>
<dbReference type="RefSeq" id="WP_232789774.1">
    <property type="nucleotide sequence ID" value="NZ_LOHS01000104.1"/>
</dbReference>
<name>A0A177HM55_9ACTN</name>
<reference evidence="5 6" key="1">
    <citation type="submission" date="2015-12" db="EMBL/GenBank/DDBJ databases">
        <title>Genome sequence of Streptomyces sp. G25.</title>
        <authorList>
            <person name="Poehlein A."/>
            <person name="Roettig A."/>
            <person name="Hiessl S."/>
            <person name="Hauschild P."/>
            <person name="Schauer J."/>
            <person name="Madkour M.H."/>
            <person name="Al-Ansari A.M."/>
            <person name="Almakishah N.H."/>
            <person name="Steinbuechel A."/>
            <person name="Daniel R."/>
        </authorList>
    </citation>
    <scope>NUCLEOTIDE SEQUENCE [LARGE SCALE GENOMIC DNA]</scope>
    <source>
        <strain evidence="6">G25(2015)</strain>
    </source>
</reference>
<evidence type="ECO:0000259" key="3">
    <source>
        <dbReference type="Pfam" id="PF13828"/>
    </source>
</evidence>
<keyword evidence="2" id="KW-0472">Membrane</keyword>
<dbReference type="EMBL" id="LOHS01000104">
    <property type="protein sequence ID" value="OAH11670.1"/>
    <property type="molecule type" value="Genomic_DNA"/>
</dbReference>
<dbReference type="Pfam" id="PF13828">
    <property type="entry name" value="DUF4190"/>
    <property type="match status" value="1"/>
</dbReference>
<feature type="compositionally biased region" description="Low complexity" evidence="1">
    <location>
        <begin position="26"/>
        <end position="38"/>
    </location>
</feature>
<evidence type="ECO:0000256" key="2">
    <source>
        <dbReference type="SAM" id="Phobius"/>
    </source>
</evidence>
<dbReference type="SUPFAM" id="SSF81995">
    <property type="entry name" value="beta-sandwich domain of Sec23/24"/>
    <property type="match status" value="1"/>
</dbReference>
<dbReference type="Proteomes" id="UP000077381">
    <property type="component" value="Unassembled WGS sequence"/>
</dbReference>
<evidence type="ECO:0000313" key="6">
    <source>
        <dbReference type="Proteomes" id="UP000077381"/>
    </source>
</evidence>
<dbReference type="STRING" id="1716141.STSP_50060"/>
<feature type="region of interest" description="Disordered" evidence="1">
    <location>
        <begin position="1"/>
        <end position="70"/>
    </location>
</feature>
<feature type="compositionally biased region" description="Pro residues" evidence="1">
    <location>
        <begin position="39"/>
        <end position="70"/>
    </location>
</feature>
<dbReference type="AlphaFoldDB" id="A0A177HM55"/>
<organism evidence="5 6">
    <name type="scientific">Streptomyces jeddahensis</name>
    <dbReference type="NCBI Taxonomy" id="1716141"/>
    <lineage>
        <taxon>Bacteria</taxon>
        <taxon>Bacillati</taxon>
        <taxon>Actinomycetota</taxon>
        <taxon>Actinomycetes</taxon>
        <taxon>Kitasatosporales</taxon>
        <taxon>Streptomycetaceae</taxon>
        <taxon>Streptomyces</taxon>
    </lineage>
</organism>
<evidence type="ECO:0000256" key="1">
    <source>
        <dbReference type="SAM" id="MobiDB-lite"/>
    </source>
</evidence>
<dbReference type="InterPro" id="IPR026004">
    <property type="entry name" value="Septum_form"/>
</dbReference>
<feature type="transmembrane region" description="Helical" evidence="2">
    <location>
        <begin position="125"/>
        <end position="146"/>
    </location>
</feature>
<keyword evidence="2" id="KW-1133">Transmembrane helix</keyword>
<feature type="domain" description="DUF4190" evidence="3">
    <location>
        <begin position="88"/>
        <end position="143"/>
    </location>
</feature>
<feature type="domain" description="Septum formation-related" evidence="4">
    <location>
        <begin position="176"/>
        <end position="286"/>
    </location>
</feature>
<evidence type="ECO:0008006" key="7">
    <source>
        <dbReference type="Google" id="ProtNLM"/>
    </source>
</evidence>
<keyword evidence="6" id="KW-1185">Reference proteome</keyword>
<feature type="compositionally biased region" description="Pro residues" evidence="1">
    <location>
        <begin position="1"/>
        <end position="25"/>
    </location>
</feature>